<dbReference type="EMBL" id="CP003811">
    <property type="protein sequence ID" value="AIQ88224.1"/>
    <property type="molecule type" value="Genomic_DNA"/>
</dbReference>
<dbReference type="Proteomes" id="UP000029492">
    <property type="component" value="Chromosome"/>
</dbReference>
<dbReference type="AlphaFoldDB" id="A0A089Q0S8"/>
<protein>
    <submittedName>
        <fullName evidence="1">Protein of unassigned function</fullName>
    </submittedName>
</protein>
<sequence length="40" mass="4261">MQHRTGERLVDDGTFAVGASLIGATACERRPVEGAKIFTV</sequence>
<name>A0A089Q0S8_9HYPH</name>
<evidence type="ECO:0000313" key="1">
    <source>
        <dbReference type="EMBL" id="AIQ88224.1"/>
    </source>
</evidence>
<dbReference type="RefSeq" id="WP_257791603.1">
    <property type="nucleotide sequence ID" value="NZ_CP003811.1"/>
</dbReference>
<keyword evidence="2" id="KW-1185">Reference proteome</keyword>
<dbReference type="PROSITE" id="PS51257">
    <property type="entry name" value="PROKAR_LIPOPROTEIN"/>
    <property type="match status" value="1"/>
</dbReference>
<proteinExistence type="predicted"/>
<gene>
    <name evidence="1" type="ORF">MOC_0469</name>
</gene>
<organism evidence="1 2">
    <name type="scientific">Methylobacterium oryzae CBMB20</name>
    <dbReference type="NCBI Taxonomy" id="693986"/>
    <lineage>
        <taxon>Bacteria</taxon>
        <taxon>Pseudomonadati</taxon>
        <taxon>Pseudomonadota</taxon>
        <taxon>Alphaproteobacteria</taxon>
        <taxon>Hyphomicrobiales</taxon>
        <taxon>Methylobacteriaceae</taxon>
        <taxon>Methylobacterium</taxon>
    </lineage>
</organism>
<reference evidence="1 2" key="1">
    <citation type="journal article" date="2014" name="PLoS ONE">
        <title>Genome Information of Methylobacterium oryzae, a Plant-Probiotic Methylotroph in the Phyllosphere.</title>
        <authorList>
            <person name="Kwak M.J."/>
            <person name="Jeong H."/>
            <person name="Madhaiyan M."/>
            <person name="Lee Y."/>
            <person name="Sa T.M."/>
            <person name="Oh T.K."/>
            <person name="Kim J.F."/>
        </authorList>
    </citation>
    <scope>NUCLEOTIDE SEQUENCE [LARGE SCALE GENOMIC DNA]</scope>
    <source>
        <strain evidence="1 2">CBMB20</strain>
    </source>
</reference>
<accession>A0A089Q0S8</accession>
<evidence type="ECO:0000313" key="2">
    <source>
        <dbReference type="Proteomes" id="UP000029492"/>
    </source>
</evidence>
<dbReference type="HOGENOM" id="CLU_3292324_0_0_5"/>
<dbReference type="KEGG" id="mor:MOC_0469"/>